<evidence type="ECO:0000256" key="4">
    <source>
        <dbReference type="ARBA" id="ARBA00022833"/>
    </source>
</evidence>
<dbReference type="GO" id="GO:0000981">
    <property type="term" value="F:DNA-binding transcription factor activity, RNA polymerase II-specific"/>
    <property type="evidence" value="ECO:0007669"/>
    <property type="project" value="TreeGrafter"/>
</dbReference>
<evidence type="ECO:0000256" key="3">
    <source>
        <dbReference type="ARBA" id="ARBA00022771"/>
    </source>
</evidence>
<dbReference type="GO" id="GO:0045944">
    <property type="term" value="P:positive regulation of transcription by RNA polymerase II"/>
    <property type="evidence" value="ECO:0007669"/>
    <property type="project" value="UniProtKB-ARBA"/>
</dbReference>
<accession>A0AAN7WA15</accession>
<evidence type="ECO:0000256" key="1">
    <source>
        <dbReference type="ARBA" id="ARBA00022723"/>
    </source>
</evidence>
<dbReference type="PANTHER" id="PTHR19818">
    <property type="entry name" value="ZINC FINGER PROTEIN ZIC AND GLI"/>
    <property type="match status" value="1"/>
</dbReference>
<dbReference type="GO" id="GO:0000978">
    <property type="term" value="F:RNA polymerase II cis-regulatory region sequence-specific DNA binding"/>
    <property type="evidence" value="ECO:0007669"/>
    <property type="project" value="TreeGrafter"/>
</dbReference>
<feature type="compositionally biased region" description="Polar residues" evidence="5">
    <location>
        <begin position="82"/>
        <end position="111"/>
    </location>
</feature>
<dbReference type="Proteomes" id="UP001310594">
    <property type="component" value="Unassembled WGS sequence"/>
</dbReference>
<dbReference type="AlphaFoldDB" id="A0AAN7WA15"/>
<feature type="compositionally biased region" description="Polar residues" evidence="5">
    <location>
        <begin position="207"/>
        <end position="223"/>
    </location>
</feature>
<dbReference type="InterPro" id="IPR050329">
    <property type="entry name" value="GLI_C2H2-zinc-finger"/>
</dbReference>
<dbReference type="SMART" id="SM00355">
    <property type="entry name" value="ZnF_C2H2"/>
    <property type="match status" value="3"/>
</dbReference>
<dbReference type="Gene3D" id="3.30.160.60">
    <property type="entry name" value="Classic Zinc Finger"/>
    <property type="match status" value="2"/>
</dbReference>
<feature type="domain" description="C2H2-type" evidence="6">
    <location>
        <begin position="415"/>
        <end position="440"/>
    </location>
</feature>
<gene>
    <name evidence="7" type="ORF">LTR97_005365</name>
</gene>
<feature type="compositionally biased region" description="Basic and acidic residues" evidence="5">
    <location>
        <begin position="134"/>
        <end position="146"/>
    </location>
</feature>
<dbReference type="EMBL" id="JAVRQU010000007">
    <property type="protein sequence ID" value="KAK5700848.1"/>
    <property type="molecule type" value="Genomic_DNA"/>
</dbReference>
<evidence type="ECO:0000256" key="2">
    <source>
        <dbReference type="ARBA" id="ARBA00022737"/>
    </source>
</evidence>
<protein>
    <recommendedName>
        <fullName evidence="6">C2H2-type domain-containing protein</fullName>
    </recommendedName>
</protein>
<feature type="region of interest" description="Disordered" evidence="5">
    <location>
        <begin position="339"/>
        <end position="398"/>
    </location>
</feature>
<feature type="region of interest" description="Disordered" evidence="5">
    <location>
        <begin position="260"/>
        <end position="284"/>
    </location>
</feature>
<dbReference type="GO" id="GO:0005634">
    <property type="term" value="C:nucleus"/>
    <property type="evidence" value="ECO:0007669"/>
    <property type="project" value="UniProtKB-ARBA"/>
</dbReference>
<dbReference type="GO" id="GO:0008270">
    <property type="term" value="F:zinc ion binding"/>
    <property type="evidence" value="ECO:0007669"/>
    <property type="project" value="UniProtKB-KW"/>
</dbReference>
<organism evidence="7 8">
    <name type="scientific">Elasticomyces elasticus</name>
    <dbReference type="NCBI Taxonomy" id="574655"/>
    <lineage>
        <taxon>Eukaryota</taxon>
        <taxon>Fungi</taxon>
        <taxon>Dikarya</taxon>
        <taxon>Ascomycota</taxon>
        <taxon>Pezizomycotina</taxon>
        <taxon>Dothideomycetes</taxon>
        <taxon>Dothideomycetidae</taxon>
        <taxon>Mycosphaerellales</taxon>
        <taxon>Teratosphaeriaceae</taxon>
        <taxon>Elasticomyces</taxon>
    </lineage>
</organism>
<keyword evidence="4" id="KW-0862">Zinc</keyword>
<name>A0AAN7WA15_9PEZI</name>
<evidence type="ECO:0000256" key="5">
    <source>
        <dbReference type="SAM" id="MobiDB-lite"/>
    </source>
</evidence>
<feature type="compositionally biased region" description="Polar residues" evidence="5">
    <location>
        <begin position="182"/>
        <end position="199"/>
    </location>
</feature>
<feature type="region of interest" description="Disordered" evidence="5">
    <location>
        <begin position="22"/>
        <end position="235"/>
    </location>
</feature>
<feature type="domain" description="C2H2-type" evidence="6">
    <location>
        <begin position="480"/>
        <end position="505"/>
    </location>
</feature>
<dbReference type="InterPro" id="IPR013087">
    <property type="entry name" value="Znf_C2H2_type"/>
</dbReference>
<feature type="compositionally biased region" description="Polar residues" evidence="5">
    <location>
        <begin position="158"/>
        <end position="174"/>
    </location>
</feature>
<feature type="compositionally biased region" description="Polar residues" evidence="5">
    <location>
        <begin position="271"/>
        <end position="280"/>
    </location>
</feature>
<evidence type="ECO:0000259" key="6">
    <source>
        <dbReference type="SMART" id="SM00355"/>
    </source>
</evidence>
<comment type="caution">
    <text evidence="7">The sequence shown here is derived from an EMBL/GenBank/DDBJ whole genome shotgun (WGS) entry which is preliminary data.</text>
</comment>
<sequence>MNIDCGEASLFQEEGLAEFRVCLGPTSDDESHPSKSASPLPDQADLSEDPGNAVLFAHLDPNCQDLTQQHLATRRSPDSKSRSQTSMDPAYTGQTADAEVVQTNSLISRPTEQLEERHDSANAILAAQALKASADAHTDANREASSLKEPPAQIRVDSAQNIGQSPEPNEQDQPPSRLPLKLNTSTSYPEDSGQLTDSPTLRKHVISVQQGNQNTLPVVQPTSPIHERDAAGSPARLPSFRQFTGQLNELAEAASIIQEPRIEPRSRHHSQSFSSTTAQSPRLPYHPFPGPTHASPMNQYAYSARSPTSTISEMTHGGVYGSPTQYAAQAAYFADRRRSSMATEHPGPYAMPPSLPSASSTESHGPPSSTMDGYSTANTTPIDQAILDGNTPRPMPMLPPPSGMPQSAIMMGGSFVCDWDGCNAQPFQTQYLLSSHKNVHSSTRPYFCPVQECPRSEGGKGFKRKNEMIRHGLVHNSPGYVCPFCPDREHRYPRPDNLQRHVRVHHMDKDKDDAALREVLAQRIEGAGKQRRRRTNAHGSMSS</sequence>
<keyword evidence="1" id="KW-0479">Metal-binding</keyword>
<keyword evidence="3" id="KW-0863">Zinc-finger</keyword>
<feature type="compositionally biased region" description="Low complexity" evidence="5">
    <location>
        <begin position="121"/>
        <end position="133"/>
    </location>
</feature>
<dbReference type="PANTHER" id="PTHR19818:SF139">
    <property type="entry name" value="PAIR-RULE PROTEIN ODD-PAIRED"/>
    <property type="match status" value="1"/>
</dbReference>
<dbReference type="InterPro" id="IPR036236">
    <property type="entry name" value="Znf_C2H2_sf"/>
</dbReference>
<feature type="compositionally biased region" description="Polar residues" evidence="5">
    <location>
        <begin position="356"/>
        <end position="382"/>
    </location>
</feature>
<proteinExistence type="predicted"/>
<dbReference type="SUPFAM" id="SSF57667">
    <property type="entry name" value="beta-beta-alpha zinc fingers"/>
    <property type="match status" value="1"/>
</dbReference>
<keyword evidence="2" id="KW-0677">Repeat</keyword>
<feature type="domain" description="C2H2-type" evidence="6">
    <location>
        <begin position="446"/>
        <end position="475"/>
    </location>
</feature>
<evidence type="ECO:0000313" key="8">
    <source>
        <dbReference type="Proteomes" id="UP001310594"/>
    </source>
</evidence>
<reference evidence="7" key="1">
    <citation type="submission" date="2023-08" db="EMBL/GenBank/DDBJ databases">
        <title>Black Yeasts Isolated from many extreme environments.</title>
        <authorList>
            <person name="Coleine C."/>
            <person name="Stajich J.E."/>
            <person name="Selbmann L."/>
        </authorList>
    </citation>
    <scope>NUCLEOTIDE SEQUENCE</scope>
    <source>
        <strain evidence="7">CCFEE 5810</strain>
    </source>
</reference>
<evidence type="ECO:0000313" key="7">
    <source>
        <dbReference type="EMBL" id="KAK5700848.1"/>
    </source>
</evidence>